<dbReference type="EMBL" id="BBLT01000001">
    <property type="protein sequence ID" value="GAL82964.1"/>
    <property type="molecule type" value="Genomic_DNA"/>
</dbReference>
<dbReference type="Proteomes" id="UP000030185">
    <property type="component" value="Unassembled WGS sequence"/>
</dbReference>
<accession>A0A098L9C4</accession>
<dbReference type="RefSeq" id="WP_045457201.1">
    <property type="nucleotide sequence ID" value="NZ_BBLT01000001.1"/>
</dbReference>
<feature type="chain" id="PRO_5001937018" evidence="1">
    <location>
        <begin position="21"/>
        <end position="210"/>
    </location>
</feature>
<name>A0A098L9C4_9BACT</name>
<organism evidence="2 3">
    <name type="scientific">Sporocytophaga myxococcoides</name>
    <dbReference type="NCBI Taxonomy" id="153721"/>
    <lineage>
        <taxon>Bacteria</taxon>
        <taxon>Pseudomonadati</taxon>
        <taxon>Bacteroidota</taxon>
        <taxon>Cytophagia</taxon>
        <taxon>Cytophagales</taxon>
        <taxon>Cytophagaceae</taxon>
        <taxon>Sporocytophaga</taxon>
    </lineage>
</organism>
<sequence length="210" mass="23904">MKKLFTLLLTMSSVIFTVLAQDNLLQSGEVVWYGIDFSHSKFIGEFSQFSEAGTKSSQEIQVKYFPAWNNIVINEPDKYNIKKFYGFDEVIFDLNLVKKNNEAADIDAIFDQSKPNDLSPEKIQKMISSYHISGKKGLGLVFIVDNFNKIEEQGNIYVTFFDLATKKVIATNLYGGKPGGFGIKNYWARVIYNVMETSGKEFKKIKKGKK</sequence>
<proteinExistence type="predicted"/>
<evidence type="ECO:0000313" key="3">
    <source>
        <dbReference type="Proteomes" id="UP000030185"/>
    </source>
</evidence>
<reference evidence="2 3" key="1">
    <citation type="submission" date="2014-09" db="EMBL/GenBank/DDBJ databases">
        <title>Sporocytophaga myxococcoides PG-01 genome sequencing.</title>
        <authorList>
            <person name="Liu L."/>
            <person name="Gao P.J."/>
            <person name="Chen G.J."/>
            <person name="Wang L.S."/>
        </authorList>
    </citation>
    <scope>NUCLEOTIDE SEQUENCE [LARGE SCALE GENOMIC DNA]</scope>
    <source>
        <strain evidence="2 3">PG-01</strain>
    </source>
</reference>
<gene>
    <name evidence="2" type="ORF">MYP_190</name>
</gene>
<keyword evidence="3" id="KW-1185">Reference proteome</keyword>
<keyword evidence="1" id="KW-0732">Signal</keyword>
<evidence type="ECO:0000313" key="2">
    <source>
        <dbReference type="EMBL" id="GAL82964.1"/>
    </source>
</evidence>
<protein>
    <submittedName>
        <fullName evidence="2">Uncharacterized protein</fullName>
    </submittedName>
</protein>
<comment type="caution">
    <text evidence="2">The sequence shown here is derived from an EMBL/GenBank/DDBJ whole genome shotgun (WGS) entry which is preliminary data.</text>
</comment>
<feature type="signal peptide" evidence="1">
    <location>
        <begin position="1"/>
        <end position="20"/>
    </location>
</feature>
<dbReference type="eggNOG" id="ENOG50331Z7">
    <property type="taxonomic scope" value="Bacteria"/>
</dbReference>
<dbReference type="AlphaFoldDB" id="A0A098L9C4"/>
<evidence type="ECO:0000256" key="1">
    <source>
        <dbReference type="SAM" id="SignalP"/>
    </source>
</evidence>
<dbReference type="OrthoDB" id="1003359at2"/>